<accession>A0A1H5RZ90</accession>
<evidence type="ECO:0000313" key="1">
    <source>
        <dbReference type="EMBL" id="SEF43639.1"/>
    </source>
</evidence>
<reference evidence="1 2" key="1">
    <citation type="submission" date="2016-10" db="EMBL/GenBank/DDBJ databases">
        <authorList>
            <person name="de Groot N.N."/>
        </authorList>
    </citation>
    <scope>NUCLEOTIDE SEQUENCE [LARGE SCALE GENOMIC DNA]</scope>
    <source>
        <strain evidence="1 2">AR32</strain>
    </source>
</reference>
<dbReference type="RefSeq" id="WP_036910371.1">
    <property type="nucleotide sequence ID" value="NZ_FNUV01000001.1"/>
</dbReference>
<dbReference type="GeneID" id="32574352"/>
<proteinExistence type="predicted"/>
<dbReference type="EMBL" id="FNUV01000001">
    <property type="protein sequence ID" value="SEF43639.1"/>
    <property type="molecule type" value="Genomic_DNA"/>
</dbReference>
<dbReference type="Proteomes" id="UP000236735">
    <property type="component" value="Unassembled WGS sequence"/>
</dbReference>
<protein>
    <submittedName>
        <fullName evidence="1">Uncharacterized protein</fullName>
    </submittedName>
</protein>
<sequence>MDNFIEALLSEKTDRIPAEYDWFAPLIGDWACDYYDEPEKGFKRHVKGEWFFRRILEGTGVQDIFIFPSRATKENEPQPDGEYGSSFRMFNKVDRCYDVVYTCDHSMKRLCFTKQGDKLVGKVLSEENAFWIFSDITEDSFHWENVRISDGNEKFLVCEIFGKRIG</sequence>
<evidence type="ECO:0000313" key="2">
    <source>
        <dbReference type="Proteomes" id="UP000236735"/>
    </source>
</evidence>
<dbReference type="AlphaFoldDB" id="A0A1H5RZ90"/>
<name>A0A1H5RZ90_XYLRU</name>
<gene>
    <name evidence="1" type="ORF">SAMN05216354_0424</name>
</gene>
<organism evidence="1 2">
    <name type="scientific">Xylanibacter ruminicola</name>
    <name type="common">Prevotella ruminicola</name>
    <dbReference type="NCBI Taxonomy" id="839"/>
    <lineage>
        <taxon>Bacteria</taxon>
        <taxon>Pseudomonadati</taxon>
        <taxon>Bacteroidota</taxon>
        <taxon>Bacteroidia</taxon>
        <taxon>Bacteroidales</taxon>
        <taxon>Prevotellaceae</taxon>
        <taxon>Xylanibacter</taxon>
    </lineage>
</organism>